<sequence>MKIDRLSGARTSSKRRSGASSATGDGGFAKALAGSTSQSQGSSAAAPAQTVNALLALQEVGDATEQPSKGRQRAEDILDQLEDLRLSLVLGSVSIGKLEQLADLLAQREDDVEDPKLAEIINEIEIRAAVELAKRGR</sequence>
<proteinExistence type="predicted"/>
<accession>A0A967EXX2</accession>
<dbReference type="RefSeq" id="WP_167225094.1">
    <property type="nucleotide sequence ID" value="NZ_JAAQPH010000009.1"/>
</dbReference>
<keyword evidence="2" id="KW-0966">Cell projection</keyword>
<dbReference type="GO" id="GO:0044781">
    <property type="term" value="P:bacterial-type flagellum organization"/>
    <property type="evidence" value="ECO:0007669"/>
    <property type="project" value="InterPro"/>
</dbReference>
<keyword evidence="3" id="KW-1185">Reference proteome</keyword>
<evidence type="ECO:0000256" key="1">
    <source>
        <dbReference type="SAM" id="MobiDB-lite"/>
    </source>
</evidence>
<protein>
    <submittedName>
        <fullName evidence="2">Flagellar assembly protein FliX</fullName>
    </submittedName>
</protein>
<dbReference type="EMBL" id="JAAQPH010000009">
    <property type="protein sequence ID" value="NIA69457.1"/>
    <property type="molecule type" value="Genomic_DNA"/>
</dbReference>
<name>A0A967EXX2_9PROT</name>
<organism evidence="2 3">
    <name type="scientific">Pelagibius litoralis</name>
    <dbReference type="NCBI Taxonomy" id="374515"/>
    <lineage>
        <taxon>Bacteria</taxon>
        <taxon>Pseudomonadati</taxon>
        <taxon>Pseudomonadota</taxon>
        <taxon>Alphaproteobacteria</taxon>
        <taxon>Rhodospirillales</taxon>
        <taxon>Rhodovibrionaceae</taxon>
        <taxon>Pelagibius</taxon>
    </lineage>
</organism>
<dbReference type="Proteomes" id="UP000761264">
    <property type="component" value="Unassembled WGS sequence"/>
</dbReference>
<evidence type="ECO:0000313" key="2">
    <source>
        <dbReference type="EMBL" id="NIA69457.1"/>
    </source>
</evidence>
<feature type="region of interest" description="Disordered" evidence="1">
    <location>
        <begin position="1"/>
        <end position="45"/>
    </location>
</feature>
<feature type="compositionally biased region" description="Low complexity" evidence="1">
    <location>
        <begin position="33"/>
        <end position="45"/>
    </location>
</feature>
<dbReference type="InterPro" id="IPR019704">
    <property type="entry name" value="Flagellar_assmbl_FliX_class2"/>
</dbReference>
<dbReference type="AlphaFoldDB" id="A0A967EXX2"/>
<comment type="caution">
    <text evidence="2">The sequence shown here is derived from an EMBL/GenBank/DDBJ whole genome shotgun (WGS) entry which is preliminary data.</text>
</comment>
<keyword evidence="2" id="KW-0282">Flagellum</keyword>
<dbReference type="Pfam" id="PF10768">
    <property type="entry name" value="FliX"/>
    <property type="match status" value="1"/>
</dbReference>
<reference evidence="2" key="1">
    <citation type="submission" date="2020-03" db="EMBL/GenBank/DDBJ databases">
        <title>Genome of Pelagibius litoralis DSM 21314T.</title>
        <authorList>
            <person name="Wang G."/>
        </authorList>
    </citation>
    <scope>NUCLEOTIDE SEQUENCE</scope>
    <source>
        <strain evidence="2">DSM 21314</strain>
    </source>
</reference>
<evidence type="ECO:0000313" key="3">
    <source>
        <dbReference type="Proteomes" id="UP000761264"/>
    </source>
</evidence>
<keyword evidence="2" id="KW-0969">Cilium</keyword>
<gene>
    <name evidence="2" type="ORF">HBA54_12725</name>
</gene>